<dbReference type="Gene3D" id="3.20.20.150">
    <property type="entry name" value="Divalent-metal-dependent TIM barrel enzymes"/>
    <property type="match status" value="1"/>
</dbReference>
<evidence type="ECO:0000256" key="2">
    <source>
        <dbReference type="ARBA" id="ARBA00022679"/>
    </source>
</evidence>
<gene>
    <name evidence="12" type="ORF">L228DRAFT_43888</name>
</gene>
<feature type="domain" description="PRMT5 arginine-N-methyltransferase" evidence="9">
    <location>
        <begin position="426"/>
        <end position="634"/>
    </location>
</feature>
<feature type="binding site" evidence="5">
    <location>
        <begin position="551"/>
        <end position="552"/>
    </location>
    <ligand>
        <name>S-adenosyl-L-methionine</name>
        <dbReference type="ChEBI" id="CHEBI:59789"/>
    </ligand>
</feature>
<dbReference type="STRING" id="1328760.A0A164ZST7"/>
<evidence type="ECO:0000256" key="6">
    <source>
        <dbReference type="PIRSR" id="PIRSR015894-3"/>
    </source>
</evidence>
<sequence length="881" mass="96038">MASAGYDEHYPTFYIGQHETQRSLPVTDEILRQAQAWNYDMLTTPITTPYFHSRVLTLLSNYLSELSSLSGDDLTLSSSNTLPSNLSDVRPPKSEPPAPVIPSLSPVDTPLTPNDTISQIIACASSWIDLASPDPLIANISRQVLNLEMAYAAFCGVGNIVIPGPRLHHQGRNTGEGIAQYARAVQEALAAGPFLQVLINLPMVDQIDAELDEDVMGSLAPFARDQYTSQSTLGSSKPGSKKVDMFGTWDAWHIIRTMCKYNSRLSVVLNLPRHHPPAAVQSRWLSEPVRIISIHQNSFLKNSKGYPVLSKANQNIITRFMRLRTPPWFLLSDVGPIPGFELNNNPQATAAAAASAAGFLSPSATADAAGGVSKSPSPGASSPTPAEAAAATQQSAEASKRSKDPTPHLSYMRHLQRNQPAKTPIERFGAGYQDYLQAPLQPLADNLESITYEVFEKDPIKYEWYERAITRALRDWVDYKKPMSGPRGRSVVIAVVGAGRGPLVTRALRASEAARVPVDVWAVEKNQNAYVLLQRHNEEDWGGCVHVVKSDMRAWKGPWWDESELQEERGTTSSSIPEEPELDEDDLSLAGSSGFGVVDILVSELLGSFADNELSPECLDGVQHVLNPMHGISIPSSYTAHLTPISAPKLHADIALRTPADSSAPETPYVVMLHAIDFLSTTAVATEPTAAQEAEGTGTPSIPPALNASAGSGTTTTFQPNIKIAWEFEHPAPTNTLLFSQLRKGGGIQSGGGGLAGGDGANEHNARFAKLSFRCKDRGVCHGLGGYFETVLYDDVELSTNPVSMAHKSKDMISWFPIYFPLKAPIYFPDHSELDVSIWRQTDDRKVWYEWMVEAFVLLGEKRVRLGVSDLHSSKKNGCLM</sequence>
<dbReference type="PROSITE" id="PS51678">
    <property type="entry name" value="SAM_MT_PRMT"/>
    <property type="match status" value="1"/>
</dbReference>
<keyword evidence="2 7" id="KW-0808">Transferase</keyword>
<name>A0A164ZST7_XYLHT</name>
<dbReference type="Gene3D" id="2.70.160.11">
    <property type="entry name" value="Hnrnp arginine n-methyltransferase1"/>
    <property type="match status" value="1"/>
</dbReference>
<evidence type="ECO:0000256" key="5">
    <source>
        <dbReference type="PIRSR" id="PIRSR015894-2"/>
    </source>
</evidence>
<evidence type="ECO:0000256" key="4">
    <source>
        <dbReference type="PIRSR" id="PIRSR015894-1"/>
    </source>
</evidence>
<dbReference type="InterPro" id="IPR035075">
    <property type="entry name" value="PRMT5"/>
</dbReference>
<evidence type="ECO:0000259" key="10">
    <source>
        <dbReference type="Pfam" id="PF17285"/>
    </source>
</evidence>
<evidence type="ECO:0000259" key="9">
    <source>
        <dbReference type="Pfam" id="PF05185"/>
    </source>
</evidence>
<dbReference type="GO" id="GO:0005829">
    <property type="term" value="C:cytosol"/>
    <property type="evidence" value="ECO:0007669"/>
    <property type="project" value="TreeGrafter"/>
</dbReference>
<feature type="region of interest" description="Disordered" evidence="8">
    <location>
        <begin position="688"/>
        <end position="714"/>
    </location>
</feature>
<dbReference type="Pfam" id="PF17285">
    <property type="entry name" value="PRMT5_TIM"/>
    <property type="match status" value="1"/>
</dbReference>
<dbReference type="AlphaFoldDB" id="A0A164ZST7"/>
<organism evidence="12 13">
    <name type="scientific">Xylona heveae (strain CBS 132557 / TC161)</name>
    <dbReference type="NCBI Taxonomy" id="1328760"/>
    <lineage>
        <taxon>Eukaryota</taxon>
        <taxon>Fungi</taxon>
        <taxon>Dikarya</taxon>
        <taxon>Ascomycota</taxon>
        <taxon>Pezizomycotina</taxon>
        <taxon>Xylonomycetes</taxon>
        <taxon>Xylonales</taxon>
        <taxon>Xylonaceae</taxon>
        <taxon>Xylona</taxon>
    </lineage>
</organism>
<evidence type="ECO:0000256" key="8">
    <source>
        <dbReference type="SAM" id="MobiDB-lite"/>
    </source>
</evidence>
<evidence type="ECO:0000313" key="13">
    <source>
        <dbReference type="Proteomes" id="UP000076632"/>
    </source>
</evidence>
<feature type="active site" description="Proton donor/acceptor" evidence="4">
    <location>
        <position position="604"/>
    </location>
</feature>
<dbReference type="Gene3D" id="3.40.50.150">
    <property type="entry name" value="Vaccinia Virus protein VP39"/>
    <property type="match status" value="1"/>
</dbReference>
<dbReference type="FunCoup" id="A0A164ZST7">
    <property type="interactions" value="993"/>
</dbReference>
<feature type="binding site" evidence="5">
    <location>
        <position position="524"/>
    </location>
    <ligand>
        <name>S-adenosyl-L-methionine</name>
        <dbReference type="ChEBI" id="CHEBI:59789"/>
    </ligand>
</feature>
<proteinExistence type="predicted"/>
<keyword evidence="1 7" id="KW-0489">Methyltransferase</keyword>
<dbReference type="InParanoid" id="A0A164ZST7"/>
<dbReference type="InterPro" id="IPR035247">
    <property type="entry name" value="PRMT5_TIM"/>
</dbReference>
<dbReference type="InterPro" id="IPR035248">
    <property type="entry name" value="PRMT5_C"/>
</dbReference>
<dbReference type="CDD" id="cd02440">
    <property type="entry name" value="AdoMet_MTases"/>
    <property type="match status" value="1"/>
</dbReference>
<feature type="binding site" evidence="5">
    <location>
        <position position="452"/>
    </location>
    <ligand>
        <name>S-adenosyl-L-methionine</name>
        <dbReference type="ChEBI" id="CHEBI:59789"/>
    </ligand>
</feature>
<feature type="domain" description="PRMT5 TIM barrel" evidence="10">
    <location>
        <begin position="38"/>
        <end position="418"/>
    </location>
</feature>
<feature type="domain" description="PRMT5 oligomerisation" evidence="11">
    <location>
        <begin position="637"/>
        <end position="880"/>
    </location>
</feature>
<reference evidence="12 13" key="1">
    <citation type="journal article" date="2016" name="Fungal Biol.">
        <title>The genome of Xylona heveae provides a window into fungal endophytism.</title>
        <authorList>
            <person name="Gazis R."/>
            <person name="Kuo A."/>
            <person name="Riley R."/>
            <person name="LaButti K."/>
            <person name="Lipzen A."/>
            <person name="Lin J."/>
            <person name="Amirebrahimi M."/>
            <person name="Hesse C.N."/>
            <person name="Spatafora J.W."/>
            <person name="Henrissat B."/>
            <person name="Hainaut M."/>
            <person name="Grigoriev I.V."/>
            <person name="Hibbett D.S."/>
        </authorList>
    </citation>
    <scope>NUCLEOTIDE SEQUENCE [LARGE SCALE GENOMIC DNA]</scope>
    <source>
        <strain evidence="12 13">TC161</strain>
    </source>
</reference>
<dbReference type="EMBL" id="KV407466">
    <property type="protein sequence ID" value="KZF19464.1"/>
    <property type="molecule type" value="Genomic_DNA"/>
</dbReference>
<accession>A0A164ZST7</accession>
<feature type="region of interest" description="Disordered" evidence="8">
    <location>
        <begin position="366"/>
        <end position="417"/>
    </location>
</feature>
<dbReference type="InterPro" id="IPR007857">
    <property type="entry name" value="Arg_MeTrfase_PRMT5"/>
</dbReference>
<dbReference type="Proteomes" id="UP000076632">
    <property type="component" value="Unassembled WGS sequence"/>
</dbReference>
<dbReference type="GO" id="GO:0032259">
    <property type="term" value="P:methylation"/>
    <property type="evidence" value="ECO:0007669"/>
    <property type="project" value="UniProtKB-KW"/>
</dbReference>
<dbReference type="SUPFAM" id="SSF53335">
    <property type="entry name" value="S-adenosyl-L-methionine-dependent methyltransferases"/>
    <property type="match status" value="1"/>
</dbReference>
<dbReference type="GO" id="GO:0006355">
    <property type="term" value="P:regulation of DNA-templated transcription"/>
    <property type="evidence" value="ECO:0007669"/>
    <property type="project" value="TreeGrafter"/>
</dbReference>
<feature type="binding site" evidence="5">
    <location>
        <begin position="461"/>
        <end position="462"/>
    </location>
    <ligand>
        <name>S-adenosyl-L-methionine</name>
        <dbReference type="ChEBI" id="CHEBI:59789"/>
    </ligand>
</feature>
<dbReference type="GeneID" id="28901735"/>
<evidence type="ECO:0000256" key="1">
    <source>
        <dbReference type="ARBA" id="ARBA00022603"/>
    </source>
</evidence>
<dbReference type="InterPro" id="IPR025799">
    <property type="entry name" value="Arg_MeTrfase"/>
</dbReference>
<feature type="active site" description="Proton donor/acceptor" evidence="4">
    <location>
        <position position="613"/>
    </location>
</feature>
<dbReference type="GO" id="GO:0005634">
    <property type="term" value="C:nucleus"/>
    <property type="evidence" value="ECO:0007669"/>
    <property type="project" value="TreeGrafter"/>
</dbReference>
<feature type="region of interest" description="Disordered" evidence="8">
    <location>
        <begin position="564"/>
        <end position="584"/>
    </location>
</feature>
<evidence type="ECO:0000259" key="11">
    <source>
        <dbReference type="Pfam" id="PF17286"/>
    </source>
</evidence>
<dbReference type="GO" id="GO:0016274">
    <property type="term" value="F:protein-arginine N-methyltransferase activity"/>
    <property type="evidence" value="ECO:0007669"/>
    <property type="project" value="InterPro"/>
</dbReference>
<evidence type="ECO:0000256" key="3">
    <source>
        <dbReference type="ARBA" id="ARBA00022691"/>
    </source>
</evidence>
<keyword evidence="13" id="KW-1185">Reference proteome</keyword>
<keyword evidence="3 5" id="KW-0949">S-adenosyl-L-methionine</keyword>
<dbReference type="InterPro" id="IPR029063">
    <property type="entry name" value="SAM-dependent_MTases_sf"/>
</dbReference>
<feature type="site" description="Critical for specifying symmetric addition of methyl groups" evidence="6">
    <location>
        <position position="455"/>
    </location>
</feature>
<dbReference type="RefSeq" id="XP_018185019.1">
    <property type="nucleotide sequence ID" value="XM_018336598.1"/>
</dbReference>
<dbReference type="OrthoDB" id="1368803at2759"/>
<dbReference type="PIRSF" id="PIRSF015894">
    <property type="entry name" value="Skb1_MeTrfase"/>
    <property type="match status" value="1"/>
</dbReference>
<dbReference type="PANTHER" id="PTHR10738:SF0">
    <property type="entry name" value="PROTEIN ARGININE N-METHYLTRANSFERASE 5"/>
    <property type="match status" value="1"/>
</dbReference>
<evidence type="ECO:0000256" key="7">
    <source>
        <dbReference type="PROSITE-ProRule" id="PRU01015"/>
    </source>
</evidence>
<feature type="compositionally biased region" description="Low complexity" evidence="8">
    <location>
        <begin position="368"/>
        <end position="397"/>
    </location>
</feature>
<protein>
    <submittedName>
        <fullName evidence="12">Skb1 methyltransferase</fullName>
    </submittedName>
</protein>
<dbReference type="PANTHER" id="PTHR10738">
    <property type="entry name" value="PROTEIN ARGININE N-METHYLTRANSFERASE 5"/>
    <property type="match status" value="1"/>
</dbReference>
<dbReference type="Pfam" id="PF17286">
    <property type="entry name" value="PRMT5_C"/>
    <property type="match status" value="1"/>
</dbReference>
<evidence type="ECO:0000313" key="12">
    <source>
        <dbReference type="EMBL" id="KZF19464.1"/>
    </source>
</evidence>
<feature type="region of interest" description="Disordered" evidence="8">
    <location>
        <begin position="82"/>
        <end position="107"/>
    </location>
</feature>
<dbReference type="OMA" id="IKYAWYE"/>
<dbReference type="Pfam" id="PF05185">
    <property type="entry name" value="PRMT5"/>
    <property type="match status" value="1"/>
</dbReference>